<proteinExistence type="inferred from homology"/>
<dbReference type="InterPro" id="IPR008580">
    <property type="entry name" value="PPPDE_dom"/>
</dbReference>
<dbReference type="PROSITE" id="PS51396">
    <property type="entry name" value="PUL"/>
    <property type="match status" value="1"/>
</dbReference>
<evidence type="ECO:0000259" key="5">
    <source>
        <dbReference type="PROSITE" id="PS51396"/>
    </source>
</evidence>
<evidence type="ECO:0000256" key="1">
    <source>
        <dbReference type="ARBA" id="ARBA00008140"/>
    </source>
</evidence>
<dbReference type="Pfam" id="PF05903">
    <property type="entry name" value="Peptidase_C97"/>
    <property type="match status" value="1"/>
</dbReference>
<evidence type="ECO:0000313" key="8">
    <source>
        <dbReference type="Proteomes" id="UP001150062"/>
    </source>
</evidence>
<feature type="region of interest" description="Disordered" evidence="4">
    <location>
        <begin position="222"/>
        <end position="284"/>
    </location>
</feature>
<feature type="domain" description="PPPDE" evidence="6">
    <location>
        <begin position="6"/>
        <end position="146"/>
    </location>
</feature>
<comment type="similarity">
    <text evidence="1">Belongs to the DeSI family.</text>
</comment>
<sequence>MKSQTFKVLLHVYDLSMGMAKSLSPMLIGKQIEAIYHTAVVVYGREYFYGGGICEGTPGRTQYGTPMKVEEIGETVIPKDVFVDFLRNISHKYTQQTYDLIKNNCNNFSNQTCEFLSGNQIPSYILDLPKIALQSPLGKMVEPMLTNLNQSSHLNPNYGQQGFDMSIPIHVPEINPNQSTMGKFQNQGGGSGQNLNLNSILDNFGGSSDNNTYQNTNYNTNNWNNSFNNTNYNNNNNNNTNNFNTFKDQNQNKNVNTSKNKEKENTKSNFLQPKTGKKKNNHKHDNLTDLKITQNQIPFKFPTYRIESIIDKVYSFQIGLTKKEKGYFEEIKKILIKSKKNLVSSQEIISEEILLFIKALLENKLAEKQMFPVLDLIRIISLLPLSIEHTLRIFAPFFLKYGSELMSKLELLEENKQDSENAQTAVINLMMILRLFANTFQHEKGIKYWIEKSNFNNLIEFLSTSLLLDHYAATENLILASSSLFVNVAMLLYKLKEENSDFNKEHSFTILTSSIILLQRLLEKNTEFTNKDNKSISRIIAGICKVLWRDDSLVDLFLQFGLDLEKIFEKKNSKSFNKVNIAAGELQQILN</sequence>
<comment type="caution">
    <text evidence="7">The sequence shown here is derived from an EMBL/GenBank/DDBJ whole genome shotgun (WGS) entry which is preliminary data.</text>
</comment>
<keyword evidence="3" id="KW-0378">Hydrolase</keyword>
<feature type="compositionally biased region" description="Low complexity" evidence="4">
    <location>
        <begin position="222"/>
        <end position="258"/>
    </location>
</feature>
<dbReference type="Gene3D" id="1.25.10.10">
    <property type="entry name" value="Leucine-rich Repeat Variant"/>
    <property type="match status" value="1"/>
</dbReference>
<gene>
    <name evidence="7" type="ORF">M0813_08781</name>
</gene>
<dbReference type="InterPro" id="IPR011989">
    <property type="entry name" value="ARM-like"/>
</dbReference>
<feature type="domain" description="PUL" evidence="5">
    <location>
        <begin position="291"/>
        <end position="586"/>
    </location>
</feature>
<evidence type="ECO:0000313" key="7">
    <source>
        <dbReference type="EMBL" id="KAJ6228431.1"/>
    </source>
</evidence>
<dbReference type="Pfam" id="PF08324">
    <property type="entry name" value="PUL"/>
    <property type="match status" value="1"/>
</dbReference>
<dbReference type="PROSITE" id="PS51858">
    <property type="entry name" value="PPPDE"/>
    <property type="match status" value="1"/>
</dbReference>
<evidence type="ECO:0000259" key="6">
    <source>
        <dbReference type="PROSITE" id="PS51858"/>
    </source>
</evidence>
<dbReference type="InterPro" id="IPR042266">
    <property type="entry name" value="PPPDE_sf"/>
</dbReference>
<dbReference type="SMART" id="SM01179">
    <property type="entry name" value="DUF862"/>
    <property type="match status" value="1"/>
</dbReference>
<keyword evidence="2" id="KW-0645">Protease</keyword>
<dbReference type="EMBL" id="JAOAOG010000327">
    <property type="protein sequence ID" value="KAJ6228431.1"/>
    <property type="molecule type" value="Genomic_DNA"/>
</dbReference>
<evidence type="ECO:0000256" key="3">
    <source>
        <dbReference type="ARBA" id="ARBA00022801"/>
    </source>
</evidence>
<protein>
    <submittedName>
        <fullName evidence="7">Desumoylating isopeptidase 1</fullName>
    </submittedName>
</protein>
<dbReference type="InterPro" id="IPR013535">
    <property type="entry name" value="PUL_dom"/>
</dbReference>
<dbReference type="PANTHER" id="PTHR12378:SF7">
    <property type="entry name" value="DESUMOYLATING ISOPEPTIDASE 1"/>
    <property type="match status" value="1"/>
</dbReference>
<organism evidence="7 8">
    <name type="scientific">Anaeramoeba flamelloides</name>
    <dbReference type="NCBI Taxonomy" id="1746091"/>
    <lineage>
        <taxon>Eukaryota</taxon>
        <taxon>Metamonada</taxon>
        <taxon>Anaeramoebidae</taxon>
        <taxon>Anaeramoeba</taxon>
    </lineage>
</organism>
<evidence type="ECO:0000256" key="4">
    <source>
        <dbReference type="SAM" id="MobiDB-lite"/>
    </source>
</evidence>
<accession>A0ABQ8X6X8</accession>
<dbReference type="Gene3D" id="3.90.1720.30">
    <property type="entry name" value="PPPDE domains"/>
    <property type="match status" value="1"/>
</dbReference>
<name>A0ABQ8X6X8_9EUKA</name>
<evidence type="ECO:0000256" key="2">
    <source>
        <dbReference type="ARBA" id="ARBA00022670"/>
    </source>
</evidence>
<reference evidence="7" key="1">
    <citation type="submission" date="2022-08" db="EMBL/GenBank/DDBJ databases">
        <title>Novel sulfate-reducing endosymbionts in the free-living metamonad Anaeramoeba.</title>
        <authorList>
            <person name="Jerlstrom-Hultqvist J."/>
            <person name="Cepicka I."/>
            <person name="Gallot-Lavallee L."/>
            <person name="Salas-Leiva D."/>
            <person name="Curtis B.A."/>
            <person name="Zahonova K."/>
            <person name="Pipaliya S."/>
            <person name="Dacks J."/>
            <person name="Roger A.J."/>
        </authorList>
    </citation>
    <scope>NUCLEOTIDE SEQUENCE</scope>
    <source>
        <strain evidence="7">Schooner1</strain>
    </source>
</reference>
<keyword evidence="8" id="KW-1185">Reference proteome</keyword>
<dbReference type="Proteomes" id="UP001150062">
    <property type="component" value="Unassembled WGS sequence"/>
</dbReference>
<dbReference type="PANTHER" id="PTHR12378">
    <property type="entry name" value="DESUMOYLATING ISOPEPTIDASE"/>
    <property type="match status" value="1"/>
</dbReference>